<dbReference type="RefSeq" id="WP_283175108.1">
    <property type="nucleotide sequence ID" value="NZ_JAPNOA010000058.1"/>
</dbReference>
<dbReference type="InterPro" id="IPR029063">
    <property type="entry name" value="SAM-dependent_MTases_sf"/>
</dbReference>
<dbReference type="Gene3D" id="3.40.50.150">
    <property type="entry name" value="Vaccinia Virus protein VP39"/>
    <property type="match status" value="1"/>
</dbReference>
<dbReference type="GO" id="GO:0002098">
    <property type="term" value="P:tRNA wobble uridine modification"/>
    <property type="evidence" value="ECO:0007669"/>
    <property type="project" value="InterPro"/>
</dbReference>
<proteinExistence type="inferred from homology"/>
<reference evidence="4" key="1">
    <citation type="submission" date="2022-11" db="EMBL/GenBank/DDBJ databases">
        <title>Parathalassolutuus dongxingensis gen. nov., sp. nov., a novel member of family Oceanospirillaceae isolated from a coastal shrimp pond in Guangxi, China.</title>
        <authorList>
            <person name="Chen H."/>
        </authorList>
    </citation>
    <scope>NUCLEOTIDE SEQUENCE</scope>
    <source>
        <strain evidence="4">G-43</strain>
    </source>
</reference>
<accession>A0A9X3EGS0</accession>
<evidence type="ECO:0000256" key="1">
    <source>
        <dbReference type="ARBA" id="ARBA00022679"/>
    </source>
</evidence>
<name>A0A9X3EGS0_9GAMM</name>
<keyword evidence="1 3" id="KW-0808">Transferase</keyword>
<dbReference type="SUPFAM" id="SSF53335">
    <property type="entry name" value="S-adenosyl-L-methionine-dependent methyltransferases"/>
    <property type="match status" value="1"/>
</dbReference>
<evidence type="ECO:0000313" key="5">
    <source>
        <dbReference type="Proteomes" id="UP001150830"/>
    </source>
</evidence>
<dbReference type="HAMAP" id="MF_01590">
    <property type="entry name" value="tRNA_carboxymethyltr_CmoB"/>
    <property type="match status" value="1"/>
</dbReference>
<protein>
    <recommendedName>
        <fullName evidence="3">tRNA U34 carboxymethyltransferase</fullName>
        <ecNumber evidence="3">2.5.1.-</ecNumber>
    </recommendedName>
</protein>
<evidence type="ECO:0000256" key="3">
    <source>
        <dbReference type="HAMAP-Rule" id="MF_01590"/>
    </source>
</evidence>
<evidence type="ECO:0000256" key="2">
    <source>
        <dbReference type="ARBA" id="ARBA00022694"/>
    </source>
</evidence>
<sequence>MTDSNSPLPAVDPAEAATILPWFDDLLAYMNRDEKRFERWANILPEQLQHVLVSREHGDQERWLQALTSLPIPAGVECDLRADDLAIHAPISDATAVEVEQALRGLMPWRKGPFRICGTHIDTEWRSDWKWHRVLPHLSPLKNRLVLDVGCGSGYHMWRMLGEGARRVIGVDPSRLFLMQFEAVKLMVAKAQGKRPDAHLLPLKMEDIPADLRVFDTVFSMGVLYHRRSPIEHLEELRAALRPGGELVLETLVADGPLGYSLMPEDRYAMMRNVWFIPSPETLLLWCRRAGLRNARLVDLNQTSLEEQRSTDWMRYKSLPDFLDPDNRNLTAEGYPAPLRAIVIAEA</sequence>
<dbReference type="EC" id="2.5.1.-" evidence="3"/>
<dbReference type="AlphaFoldDB" id="A0A9X3EGS0"/>
<comment type="subunit">
    <text evidence="3">Homotetramer.</text>
</comment>
<comment type="caution">
    <text evidence="4">The sequence shown here is derived from an EMBL/GenBank/DDBJ whole genome shotgun (WGS) entry which is preliminary data.</text>
</comment>
<comment type="catalytic activity">
    <reaction evidence="3">
        <text>carboxy-S-adenosyl-L-methionine + 5-hydroxyuridine(34) in tRNA = 5-carboxymethoxyuridine(34) in tRNA + S-adenosyl-L-homocysteine + H(+)</text>
        <dbReference type="Rhea" id="RHEA:52848"/>
        <dbReference type="Rhea" id="RHEA-COMP:13381"/>
        <dbReference type="Rhea" id="RHEA-COMP:13383"/>
        <dbReference type="ChEBI" id="CHEBI:15378"/>
        <dbReference type="ChEBI" id="CHEBI:57856"/>
        <dbReference type="ChEBI" id="CHEBI:134278"/>
        <dbReference type="ChEBI" id="CHEBI:136877"/>
        <dbReference type="ChEBI" id="CHEBI:136879"/>
    </reaction>
</comment>
<evidence type="ECO:0000313" key="4">
    <source>
        <dbReference type="EMBL" id="MCY0966900.1"/>
    </source>
</evidence>
<organism evidence="4 5">
    <name type="scientific">Parathalassolituus penaei</name>
    <dbReference type="NCBI Taxonomy" id="2997323"/>
    <lineage>
        <taxon>Bacteria</taxon>
        <taxon>Pseudomonadati</taxon>
        <taxon>Pseudomonadota</taxon>
        <taxon>Gammaproteobacteria</taxon>
        <taxon>Oceanospirillales</taxon>
        <taxon>Oceanospirillaceae</taxon>
        <taxon>Parathalassolituus</taxon>
    </lineage>
</organism>
<dbReference type="EMBL" id="JAPNOA010000058">
    <property type="protein sequence ID" value="MCY0966900.1"/>
    <property type="molecule type" value="Genomic_DNA"/>
</dbReference>
<dbReference type="NCBIfam" id="TIGR00452">
    <property type="entry name" value="tRNA 5-methoxyuridine(34)/uridine 5-oxyacetic acid(34) synthase CmoB"/>
    <property type="match status" value="1"/>
</dbReference>
<feature type="binding site" evidence="3">
    <location>
        <position position="111"/>
    </location>
    <ligand>
        <name>carboxy-S-adenosyl-L-methionine</name>
        <dbReference type="ChEBI" id="CHEBI:134278"/>
    </ligand>
</feature>
<feature type="binding site" evidence="3">
    <location>
        <position position="125"/>
    </location>
    <ligand>
        <name>carboxy-S-adenosyl-L-methionine</name>
        <dbReference type="ChEBI" id="CHEBI:134278"/>
    </ligand>
</feature>
<comment type="similarity">
    <text evidence="3">Belongs to the class I-like SAM-binding methyltransferase superfamily. CmoB family.</text>
</comment>
<keyword evidence="2 3" id="KW-0819">tRNA processing</keyword>
<keyword evidence="5" id="KW-1185">Reference proteome</keyword>
<dbReference type="PANTHER" id="PTHR43464">
    <property type="entry name" value="METHYLTRANSFERASE"/>
    <property type="match status" value="1"/>
</dbReference>
<gene>
    <name evidence="3 4" type="primary">cmoB</name>
    <name evidence="4" type="ORF">OUO13_17115</name>
</gene>
<feature type="binding site" evidence="3">
    <location>
        <begin position="205"/>
        <end position="206"/>
    </location>
    <ligand>
        <name>carboxy-S-adenosyl-L-methionine</name>
        <dbReference type="ChEBI" id="CHEBI:134278"/>
    </ligand>
</feature>
<dbReference type="CDD" id="cd02440">
    <property type="entry name" value="AdoMet_MTases"/>
    <property type="match status" value="1"/>
</dbReference>
<dbReference type="Pfam" id="PF08003">
    <property type="entry name" value="Methyltransf_9"/>
    <property type="match status" value="1"/>
</dbReference>
<dbReference type="Proteomes" id="UP001150830">
    <property type="component" value="Unassembled WGS sequence"/>
</dbReference>
<feature type="binding site" evidence="3">
    <location>
        <position position="340"/>
    </location>
    <ligand>
        <name>carboxy-S-adenosyl-L-methionine</name>
        <dbReference type="ChEBI" id="CHEBI:134278"/>
    </ligand>
</feature>
<dbReference type="NCBIfam" id="NF011650">
    <property type="entry name" value="PRK15068.1"/>
    <property type="match status" value="1"/>
</dbReference>
<feature type="binding site" evidence="3">
    <location>
        <begin position="172"/>
        <end position="174"/>
    </location>
    <ligand>
        <name>carboxy-S-adenosyl-L-methionine</name>
        <dbReference type="ChEBI" id="CHEBI:134278"/>
    </ligand>
</feature>
<comment type="function">
    <text evidence="3">Catalyzes carboxymethyl transfer from carboxy-S-adenosyl-L-methionine (Cx-SAM) to 5-hydroxyuridine (ho5U) to form 5-carboxymethoxyuridine (cmo5U) at position 34 in tRNAs.</text>
</comment>
<feature type="binding site" evidence="3">
    <location>
        <position position="225"/>
    </location>
    <ligand>
        <name>carboxy-S-adenosyl-L-methionine</name>
        <dbReference type="ChEBI" id="CHEBI:134278"/>
    </ligand>
</feature>
<dbReference type="GO" id="GO:0016765">
    <property type="term" value="F:transferase activity, transferring alkyl or aryl (other than methyl) groups"/>
    <property type="evidence" value="ECO:0007669"/>
    <property type="project" value="UniProtKB-UniRule"/>
</dbReference>
<dbReference type="GO" id="GO:0008168">
    <property type="term" value="F:methyltransferase activity"/>
    <property type="evidence" value="ECO:0007669"/>
    <property type="project" value="TreeGrafter"/>
</dbReference>
<dbReference type="InterPro" id="IPR010017">
    <property type="entry name" value="CmoB"/>
</dbReference>
<feature type="binding site" evidence="3">
    <location>
        <position position="150"/>
    </location>
    <ligand>
        <name>carboxy-S-adenosyl-L-methionine</name>
        <dbReference type="ChEBI" id="CHEBI:134278"/>
    </ligand>
</feature>
<feature type="binding site" evidence="3">
    <location>
        <position position="221"/>
    </location>
    <ligand>
        <name>carboxy-S-adenosyl-L-methionine</name>
        <dbReference type="ChEBI" id="CHEBI:134278"/>
    </ligand>
</feature>
<dbReference type="PANTHER" id="PTHR43464:SF95">
    <property type="entry name" value="TRNA U34 CARBOXYMETHYLTRANSFERASE"/>
    <property type="match status" value="1"/>
</dbReference>
<feature type="binding site" evidence="3">
    <location>
        <position position="130"/>
    </location>
    <ligand>
        <name>carboxy-S-adenosyl-L-methionine</name>
        <dbReference type="ChEBI" id="CHEBI:134278"/>
    </ligand>
</feature>
<dbReference type="InterPro" id="IPR027555">
    <property type="entry name" value="Mo5U34_MeTrfas-like"/>
</dbReference>